<dbReference type="EMBL" id="FSRA01000001">
    <property type="protein sequence ID" value="SIO03137.1"/>
    <property type="molecule type" value="Genomic_DNA"/>
</dbReference>
<evidence type="ECO:0000259" key="4">
    <source>
        <dbReference type="PROSITE" id="PS01124"/>
    </source>
</evidence>
<dbReference type="PANTHER" id="PTHR43280:SF2">
    <property type="entry name" value="HTH-TYPE TRANSCRIPTIONAL REGULATOR EXSA"/>
    <property type="match status" value="1"/>
</dbReference>
<dbReference type="InterPro" id="IPR018062">
    <property type="entry name" value="HTH_AraC-typ_CS"/>
</dbReference>
<dbReference type="InterPro" id="IPR018060">
    <property type="entry name" value="HTH_AraC"/>
</dbReference>
<sequence>MLLTNHPGPARLSFGVSAKIKNQVNTSSQIPDHYKQYELSFGEAEFTEGPFGCYFTQVFSEPDWTIGWMNFFINKQVTFNPVADTPMAMLYCSLQGNIPAKLHGRPGLFSLQHRKFGFYYVPPKLLNKAIFKPGHYKSIYFSFSAAQLSKFVSQHPQFVQLQESLLQQAANGEQFQVFEFNSKALQIVNEIKECRLEGAAVHIFLQSRINELLLIYFNLLSKPLKDIIIPYEMAIREATVYIGEHYSFDISIPKLARKAGMNINSFTTRFRKIIGTTPAEYIQRTRIQEAEHLLLHSDLSVEEIGAQVGFTSRTYFSRVFKKHHALSPVQYKYKWEVSTAKGFPLN</sequence>
<dbReference type="OrthoDB" id="2666928at2"/>
<accession>A0A1N6G6K7</accession>
<dbReference type="AlphaFoldDB" id="A0A1N6G6K7"/>
<evidence type="ECO:0000313" key="6">
    <source>
        <dbReference type="Proteomes" id="UP000185003"/>
    </source>
</evidence>
<name>A0A1N6G6K7_9BACT</name>
<dbReference type="InterPro" id="IPR020449">
    <property type="entry name" value="Tscrpt_reg_AraC-type_HTH"/>
</dbReference>
<dbReference type="GO" id="GO:0003700">
    <property type="term" value="F:DNA-binding transcription factor activity"/>
    <property type="evidence" value="ECO:0007669"/>
    <property type="project" value="InterPro"/>
</dbReference>
<gene>
    <name evidence="5" type="ORF">SAMN04488055_2607</name>
</gene>
<keyword evidence="1" id="KW-0805">Transcription regulation</keyword>
<dbReference type="RefSeq" id="WP_074239651.1">
    <property type="nucleotide sequence ID" value="NZ_FSRA01000001.1"/>
</dbReference>
<proteinExistence type="predicted"/>
<protein>
    <submittedName>
        <fullName evidence="5">AraC-type DNA-binding protein</fullName>
    </submittedName>
</protein>
<organism evidence="5 6">
    <name type="scientific">Chitinophaga niabensis</name>
    <dbReference type="NCBI Taxonomy" id="536979"/>
    <lineage>
        <taxon>Bacteria</taxon>
        <taxon>Pseudomonadati</taxon>
        <taxon>Bacteroidota</taxon>
        <taxon>Chitinophagia</taxon>
        <taxon>Chitinophagales</taxon>
        <taxon>Chitinophagaceae</taxon>
        <taxon>Chitinophaga</taxon>
    </lineage>
</organism>
<evidence type="ECO:0000256" key="2">
    <source>
        <dbReference type="ARBA" id="ARBA00023125"/>
    </source>
</evidence>
<dbReference type="Proteomes" id="UP000185003">
    <property type="component" value="Unassembled WGS sequence"/>
</dbReference>
<dbReference type="Gene3D" id="1.10.10.60">
    <property type="entry name" value="Homeodomain-like"/>
    <property type="match status" value="2"/>
</dbReference>
<dbReference type="PROSITE" id="PS00041">
    <property type="entry name" value="HTH_ARAC_FAMILY_1"/>
    <property type="match status" value="1"/>
</dbReference>
<reference evidence="5 6" key="1">
    <citation type="submission" date="2016-11" db="EMBL/GenBank/DDBJ databases">
        <authorList>
            <person name="Jaros S."/>
            <person name="Januszkiewicz K."/>
            <person name="Wedrychowicz H."/>
        </authorList>
    </citation>
    <scope>NUCLEOTIDE SEQUENCE [LARGE SCALE GENOMIC DNA]</scope>
    <source>
        <strain evidence="5 6">DSM 24787</strain>
    </source>
</reference>
<feature type="domain" description="HTH araC/xylS-type" evidence="4">
    <location>
        <begin position="236"/>
        <end position="334"/>
    </location>
</feature>
<evidence type="ECO:0000256" key="1">
    <source>
        <dbReference type="ARBA" id="ARBA00023015"/>
    </source>
</evidence>
<dbReference type="PANTHER" id="PTHR43280">
    <property type="entry name" value="ARAC-FAMILY TRANSCRIPTIONAL REGULATOR"/>
    <property type="match status" value="1"/>
</dbReference>
<keyword evidence="3" id="KW-0804">Transcription</keyword>
<dbReference type="PROSITE" id="PS01124">
    <property type="entry name" value="HTH_ARAC_FAMILY_2"/>
    <property type="match status" value="1"/>
</dbReference>
<evidence type="ECO:0000313" key="5">
    <source>
        <dbReference type="EMBL" id="SIO03137.1"/>
    </source>
</evidence>
<dbReference type="SMART" id="SM00342">
    <property type="entry name" value="HTH_ARAC"/>
    <property type="match status" value="1"/>
</dbReference>
<dbReference type="Pfam" id="PF12833">
    <property type="entry name" value="HTH_18"/>
    <property type="match status" value="1"/>
</dbReference>
<evidence type="ECO:0000256" key="3">
    <source>
        <dbReference type="ARBA" id="ARBA00023163"/>
    </source>
</evidence>
<dbReference type="GO" id="GO:0043565">
    <property type="term" value="F:sequence-specific DNA binding"/>
    <property type="evidence" value="ECO:0007669"/>
    <property type="project" value="InterPro"/>
</dbReference>
<keyword evidence="2 5" id="KW-0238">DNA-binding</keyword>
<dbReference type="PRINTS" id="PR00032">
    <property type="entry name" value="HTHARAC"/>
</dbReference>
<keyword evidence="6" id="KW-1185">Reference proteome</keyword>
<dbReference type="STRING" id="536979.SAMN04488055_2607"/>
<dbReference type="SUPFAM" id="SSF46689">
    <property type="entry name" value="Homeodomain-like"/>
    <property type="match status" value="2"/>
</dbReference>
<dbReference type="InterPro" id="IPR009057">
    <property type="entry name" value="Homeodomain-like_sf"/>
</dbReference>